<dbReference type="STRING" id="336831.WG68_12105"/>
<accession>A0A0M2V439</accession>
<reference evidence="4 5" key="1">
    <citation type="submission" date="2015-03" db="EMBL/GenBank/DDBJ databases">
        <title>Draft genome sequences of two protease-producing strains of Arsukibacterium isolated from two cold and alkaline environments.</title>
        <authorList>
            <person name="Lylloff J.E."/>
            <person name="Skov L.B."/>
            <person name="Jepsen M."/>
            <person name="Hallin P.F."/>
            <person name="Sorensen S.J."/>
            <person name="Stougaard P."/>
            <person name="Glaring M.A."/>
        </authorList>
    </citation>
    <scope>NUCLEOTIDE SEQUENCE [LARGE SCALE GENOMIC DNA]</scope>
    <source>
        <strain evidence="4 5">GCM72</strain>
    </source>
</reference>
<dbReference type="AlphaFoldDB" id="A0A0M2V439"/>
<dbReference type="Proteomes" id="UP000034228">
    <property type="component" value="Unassembled WGS sequence"/>
</dbReference>
<gene>
    <name evidence="4" type="ORF">WG68_12105</name>
</gene>
<dbReference type="EMBL" id="LAHO01000011">
    <property type="protein sequence ID" value="KKO45164.1"/>
    <property type="molecule type" value="Genomic_DNA"/>
</dbReference>
<feature type="transmembrane region" description="Helical" evidence="1">
    <location>
        <begin position="187"/>
        <end position="205"/>
    </location>
</feature>
<keyword evidence="5" id="KW-1185">Reference proteome</keyword>
<dbReference type="NCBIfam" id="TIGR02595">
    <property type="entry name" value="PEP_CTERM"/>
    <property type="match status" value="1"/>
</dbReference>
<keyword evidence="2" id="KW-0732">Signal</keyword>
<dbReference type="RefSeq" id="WP_046557952.1">
    <property type="nucleotide sequence ID" value="NZ_LAHO01000011.1"/>
</dbReference>
<feature type="domain" description="Ice-binding protein C-terminal" evidence="3">
    <location>
        <begin position="186"/>
        <end position="208"/>
    </location>
</feature>
<name>A0A0M2V439_9GAMM</name>
<keyword evidence="1" id="KW-0472">Membrane</keyword>
<dbReference type="InterPro" id="IPR013424">
    <property type="entry name" value="Ice-binding_C"/>
</dbReference>
<organism evidence="4 5">
    <name type="scientific">Arsukibacterium ikkense</name>
    <dbReference type="NCBI Taxonomy" id="336831"/>
    <lineage>
        <taxon>Bacteria</taxon>
        <taxon>Pseudomonadati</taxon>
        <taxon>Pseudomonadota</taxon>
        <taxon>Gammaproteobacteria</taxon>
        <taxon>Chromatiales</taxon>
        <taxon>Chromatiaceae</taxon>
        <taxon>Arsukibacterium</taxon>
    </lineage>
</organism>
<evidence type="ECO:0000256" key="2">
    <source>
        <dbReference type="SAM" id="SignalP"/>
    </source>
</evidence>
<feature type="signal peptide" evidence="2">
    <location>
        <begin position="1"/>
        <end position="23"/>
    </location>
</feature>
<dbReference type="Pfam" id="PF07589">
    <property type="entry name" value="PEP-CTERM"/>
    <property type="match status" value="1"/>
</dbReference>
<feature type="chain" id="PRO_5005644466" description="Ice-binding protein C-terminal domain-containing protein" evidence="2">
    <location>
        <begin position="24"/>
        <end position="211"/>
    </location>
</feature>
<sequence>MYKLFVVAALAMCSMLFSVMAMAAPISVVDHNYGRFGFNPTTSGSCANIASDHLLIRKASNCNAFTDIFSLASFDAAAIDYVELTLAFAATNNSNCLTGNCPMESWQLDILNASGTKMSSYQLLQSSSTVQQTFMISRTTLPAFTELFSQGNLWFSFSEPSATNHNFRLLSSQLAVFALPAQQPTPVPVPATLALFGLGLVGLCLRRKFRR</sequence>
<keyword evidence="1" id="KW-0812">Transmembrane</keyword>
<protein>
    <recommendedName>
        <fullName evidence="3">Ice-binding protein C-terminal domain-containing protein</fullName>
    </recommendedName>
</protein>
<dbReference type="OrthoDB" id="9836789at2"/>
<comment type="caution">
    <text evidence="4">The sequence shown here is derived from an EMBL/GenBank/DDBJ whole genome shotgun (WGS) entry which is preliminary data.</text>
</comment>
<evidence type="ECO:0000313" key="4">
    <source>
        <dbReference type="EMBL" id="KKO45164.1"/>
    </source>
</evidence>
<keyword evidence="1" id="KW-1133">Transmembrane helix</keyword>
<evidence type="ECO:0000313" key="5">
    <source>
        <dbReference type="Proteomes" id="UP000034228"/>
    </source>
</evidence>
<proteinExistence type="predicted"/>
<evidence type="ECO:0000259" key="3">
    <source>
        <dbReference type="Pfam" id="PF07589"/>
    </source>
</evidence>
<evidence type="ECO:0000256" key="1">
    <source>
        <dbReference type="SAM" id="Phobius"/>
    </source>
</evidence>